<feature type="region of interest" description="Disordered" evidence="1">
    <location>
        <begin position="100"/>
        <end position="121"/>
    </location>
</feature>
<organism evidence="3 4">
    <name type="scientific">Arabidopsis arenosa</name>
    <name type="common">Sand rock-cress</name>
    <name type="synonym">Cardaminopsis arenosa</name>
    <dbReference type="NCBI Taxonomy" id="38785"/>
    <lineage>
        <taxon>Eukaryota</taxon>
        <taxon>Viridiplantae</taxon>
        <taxon>Streptophyta</taxon>
        <taxon>Embryophyta</taxon>
        <taxon>Tracheophyta</taxon>
        <taxon>Spermatophyta</taxon>
        <taxon>Magnoliopsida</taxon>
        <taxon>eudicotyledons</taxon>
        <taxon>Gunneridae</taxon>
        <taxon>Pentapetalae</taxon>
        <taxon>rosids</taxon>
        <taxon>malvids</taxon>
        <taxon>Brassicales</taxon>
        <taxon>Brassicaceae</taxon>
        <taxon>Camelineae</taxon>
        <taxon>Arabidopsis</taxon>
    </lineage>
</organism>
<reference evidence="3" key="1">
    <citation type="submission" date="2021-01" db="EMBL/GenBank/DDBJ databases">
        <authorList>
            <person name="Bezrukov I."/>
        </authorList>
    </citation>
    <scope>NUCLEOTIDE SEQUENCE</scope>
</reference>
<dbReference type="AlphaFoldDB" id="A0A8S2B7H8"/>
<name>A0A8S2B7H8_ARAAE</name>
<sequence length="278" mass="31784">MEAEYKPYDYDYFMESVNGKKRIGPPVRRDWEAVDSQTRVMNKLLIVASVFDTRKKMQFAKLCFEKLYGKDNLEFGLLSESISDILKSLYEEYNGFASNNSGSGGSGSSSQSQGTSSSQSQEQVRAVVYETRVFGNGFGYERMDNLHEELIQETTSQDSTNELEVYLEEKVETSKGILGSDYDVLSWWRRNSVKFPVLSQVARDILTIQLSSVASESAFSTSRRVLDPQRSCLTHYMVEVLMCTKQWLKCEIHMNEKGVFTIQQMLSDIELQDDLMRA</sequence>
<evidence type="ECO:0000256" key="1">
    <source>
        <dbReference type="SAM" id="MobiDB-lite"/>
    </source>
</evidence>
<proteinExistence type="predicted"/>
<protein>
    <recommendedName>
        <fullName evidence="2">HAT C-terminal dimerisation domain-containing protein</fullName>
    </recommendedName>
</protein>
<feature type="domain" description="HAT C-terminal dimerisation" evidence="2">
    <location>
        <begin position="162"/>
        <end position="248"/>
    </location>
</feature>
<dbReference type="InterPro" id="IPR012337">
    <property type="entry name" value="RNaseH-like_sf"/>
</dbReference>
<feature type="compositionally biased region" description="Low complexity" evidence="1">
    <location>
        <begin position="108"/>
        <end position="121"/>
    </location>
</feature>
<dbReference type="InterPro" id="IPR008906">
    <property type="entry name" value="HATC_C_dom"/>
</dbReference>
<evidence type="ECO:0000259" key="2">
    <source>
        <dbReference type="Pfam" id="PF05699"/>
    </source>
</evidence>
<keyword evidence="4" id="KW-1185">Reference proteome</keyword>
<dbReference type="PANTHER" id="PTHR23272">
    <property type="entry name" value="BED FINGER-RELATED"/>
    <property type="match status" value="1"/>
</dbReference>
<gene>
    <name evidence="3" type="ORF">AARE701A_LOCUS20497</name>
</gene>
<evidence type="ECO:0000313" key="3">
    <source>
        <dbReference type="EMBL" id="CAE6218892.1"/>
    </source>
</evidence>
<dbReference type="Pfam" id="PF05699">
    <property type="entry name" value="Dimer_Tnp_hAT"/>
    <property type="match status" value="1"/>
</dbReference>
<dbReference type="Proteomes" id="UP000682877">
    <property type="component" value="Chromosome 8"/>
</dbReference>
<dbReference type="PANTHER" id="PTHR23272:SF187">
    <property type="entry name" value="AC9 TRANSPOSASE-RELATED"/>
    <property type="match status" value="1"/>
</dbReference>
<dbReference type="SUPFAM" id="SSF53098">
    <property type="entry name" value="Ribonuclease H-like"/>
    <property type="match status" value="1"/>
</dbReference>
<accession>A0A8S2B7H8</accession>
<evidence type="ECO:0000313" key="4">
    <source>
        <dbReference type="Proteomes" id="UP000682877"/>
    </source>
</evidence>
<dbReference type="EMBL" id="LR999458">
    <property type="protein sequence ID" value="CAE6218892.1"/>
    <property type="molecule type" value="Genomic_DNA"/>
</dbReference>
<dbReference type="GO" id="GO:0046983">
    <property type="term" value="F:protein dimerization activity"/>
    <property type="evidence" value="ECO:0007669"/>
    <property type="project" value="InterPro"/>
</dbReference>